<dbReference type="Gene3D" id="1.20.144.10">
    <property type="entry name" value="Phosphatidic acid phosphatase type 2/haloperoxidase"/>
    <property type="match status" value="1"/>
</dbReference>
<feature type="transmembrane region" description="Helical" evidence="1">
    <location>
        <begin position="124"/>
        <end position="142"/>
    </location>
</feature>
<dbReference type="InterPro" id="IPR036938">
    <property type="entry name" value="PAP2/HPO_sf"/>
</dbReference>
<dbReference type="Pfam" id="PF01569">
    <property type="entry name" value="PAP2"/>
    <property type="match status" value="1"/>
</dbReference>
<feature type="transmembrane region" description="Helical" evidence="1">
    <location>
        <begin position="6"/>
        <end position="27"/>
    </location>
</feature>
<keyword evidence="1" id="KW-0812">Transmembrane</keyword>
<name>A0ABS1UBM1_9PROT</name>
<feature type="transmembrane region" description="Helical" evidence="1">
    <location>
        <begin position="95"/>
        <end position="112"/>
    </location>
</feature>
<dbReference type="Proteomes" id="UP000660885">
    <property type="component" value="Unassembled WGS sequence"/>
</dbReference>
<keyword evidence="1" id="KW-1133">Transmembrane helix</keyword>
<organism evidence="3 4">
    <name type="scientific">Belnapia arida</name>
    <dbReference type="NCBI Taxonomy" id="2804533"/>
    <lineage>
        <taxon>Bacteria</taxon>
        <taxon>Pseudomonadati</taxon>
        <taxon>Pseudomonadota</taxon>
        <taxon>Alphaproteobacteria</taxon>
        <taxon>Acetobacterales</taxon>
        <taxon>Roseomonadaceae</taxon>
        <taxon>Belnapia</taxon>
    </lineage>
</organism>
<reference evidence="3 4" key="1">
    <citation type="submission" date="2021-01" db="EMBL/GenBank/DDBJ databases">
        <title>Belnapia mucosa sp. nov. and Belnapia arida sp. nov., isolated from the Tabernas Desert (Almeria, Spain).</title>
        <authorList>
            <person name="Molina-Menor E."/>
            <person name="Vidal-Verdu A."/>
            <person name="Calonge A."/>
            <person name="Satari L."/>
            <person name="Pereto J."/>
            <person name="Porcar M."/>
        </authorList>
    </citation>
    <scope>NUCLEOTIDE SEQUENCE [LARGE SCALE GENOMIC DNA]</scope>
    <source>
        <strain evidence="3 4">T18</strain>
    </source>
</reference>
<evidence type="ECO:0000259" key="2">
    <source>
        <dbReference type="SMART" id="SM00014"/>
    </source>
</evidence>
<gene>
    <name evidence="3" type="ORF">JMJ56_24020</name>
</gene>
<sequence length="192" mass="20452">MLFLTNFADLGLLLPLVGMIALALAAVGRRRDALAWSLAVICTLTTMLLLKVLTFVFIDPGKFEGLVNPSGHTAAGTVVYAGLLFLIGERFASRTILALLAGAMFSLIFGFTRLMLRVHTLEDVLVGGMVGLVGVSVIACLASPRRPTVPGLELMVLTAIACFGMLTFYGHSINAEVELQWLAAQIRSASTL</sequence>
<comment type="caution">
    <text evidence="3">The sequence shown here is derived from an EMBL/GenBank/DDBJ whole genome shotgun (WGS) entry which is preliminary data.</text>
</comment>
<keyword evidence="1" id="KW-0472">Membrane</keyword>
<evidence type="ECO:0000313" key="3">
    <source>
        <dbReference type="EMBL" id="MBL6081082.1"/>
    </source>
</evidence>
<dbReference type="SMART" id="SM00014">
    <property type="entry name" value="acidPPc"/>
    <property type="match status" value="1"/>
</dbReference>
<evidence type="ECO:0000313" key="4">
    <source>
        <dbReference type="Proteomes" id="UP000660885"/>
    </source>
</evidence>
<dbReference type="EMBL" id="JAETWB010000021">
    <property type="protein sequence ID" value="MBL6081082.1"/>
    <property type="molecule type" value="Genomic_DNA"/>
</dbReference>
<dbReference type="RefSeq" id="WP_202834307.1">
    <property type="nucleotide sequence ID" value="NZ_JAETWB010000021.1"/>
</dbReference>
<dbReference type="InterPro" id="IPR000326">
    <property type="entry name" value="PAP2/HPO"/>
</dbReference>
<feature type="transmembrane region" description="Helical" evidence="1">
    <location>
        <begin position="70"/>
        <end position="88"/>
    </location>
</feature>
<proteinExistence type="predicted"/>
<feature type="domain" description="Phosphatidic acid phosphatase type 2/haloperoxidase" evidence="2">
    <location>
        <begin position="10"/>
        <end position="139"/>
    </location>
</feature>
<accession>A0ABS1UBM1</accession>
<keyword evidence="4" id="KW-1185">Reference proteome</keyword>
<dbReference type="SUPFAM" id="SSF48317">
    <property type="entry name" value="Acid phosphatase/Vanadium-dependent haloperoxidase"/>
    <property type="match status" value="1"/>
</dbReference>
<protein>
    <submittedName>
        <fullName evidence="3">Phosphatase PAP2 family protein</fullName>
    </submittedName>
</protein>
<feature type="transmembrane region" description="Helical" evidence="1">
    <location>
        <begin position="154"/>
        <end position="172"/>
    </location>
</feature>
<feature type="transmembrane region" description="Helical" evidence="1">
    <location>
        <begin position="34"/>
        <end position="58"/>
    </location>
</feature>
<evidence type="ECO:0000256" key="1">
    <source>
        <dbReference type="SAM" id="Phobius"/>
    </source>
</evidence>